<dbReference type="EMBL" id="VAJM01000016">
    <property type="protein sequence ID" value="TLM88708.1"/>
    <property type="molecule type" value="Genomic_DNA"/>
</dbReference>
<name>A0A5R8WIL6_9BACT</name>
<accession>A0A5R8WIL6</accession>
<comment type="caution">
    <text evidence="1">The sequence shown here is derived from an EMBL/GenBank/DDBJ whole genome shotgun (WGS) entry which is preliminary data.</text>
</comment>
<protein>
    <submittedName>
        <fullName evidence="1">Uncharacterized protein</fullName>
    </submittedName>
</protein>
<evidence type="ECO:0000313" key="2">
    <source>
        <dbReference type="Proteomes" id="UP000305517"/>
    </source>
</evidence>
<dbReference type="RefSeq" id="WP_138081538.1">
    <property type="nucleotide sequence ID" value="NZ_VAJM01000016.1"/>
</dbReference>
<gene>
    <name evidence="1" type="ORF">FDY95_23010</name>
</gene>
<reference evidence="1 2" key="1">
    <citation type="submission" date="2019-05" db="EMBL/GenBank/DDBJ databases">
        <title>Hymenobacter edaphi sp. nov., isolated from abandoned arsenic-contaminated farmland soil.</title>
        <authorList>
            <person name="Nie L."/>
        </authorList>
    </citation>
    <scope>NUCLEOTIDE SEQUENCE [LARGE SCALE GENOMIC DNA]</scope>
    <source>
        <strain evidence="1 2">1-3-3-8</strain>
    </source>
</reference>
<keyword evidence="2" id="KW-1185">Reference proteome</keyword>
<evidence type="ECO:0000313" key="1">
    <source>
        <dbReference type="EMBL" id="TLM88708.1"/>
    </source>
</evidence>
<dbReference type="AlphaFoldDB" id="A0A5R8WIL6"/>
<proteinExistence type="predicted"/>
<sequence length="142" mass="16396">MSPTAPYAAALAQLPRFDWCTDYGLRRALNEACGQHLGDYYQGSKSHLPLMELIRYQDARPKRTTLAYYGLPADTEAFLSWVFNWVAYCEPLGPEQDQQLLFPYPQLYLIWQLQRWPYQRVNVYADRIVAGDVAWPLTGMAA</sequence>
<organism evidence="1 2">
    <name type="scientific">Hymenobacter jeollabukensis</name>
    <dbReference type="NCBI Taxonomy" id="2025313"/>
    <lineage>
        <taxon>Bacteria</taxon>
        <taxon>Pseudomonadati</taxon>
        <taxon>Bacteroidota</taxon>
        <taxon>Cytophagia</taxon>
        <taxon>Cytophagales</taxon>
        <taxon>Hymenobacteraceae</taxon>
        <taxon>Hymenobacter</taxon>
    </lineage>
</organism>
<dbReference type="Proteomes" id="UP000305517">
    <property type="component" value="Unassembled WGS sequence"/>
</dbReference>